<dbReference type="EMBL" id="FNGE01000002">
    <property type="protein sequence ID" value="SDK62942.1"/>
    <property type="molecule type" value="Genomic_DNA"/>
</dbReference>
<dbReference type="OrthoDB" id="9801219at2"/>
<accession>A0A1G9DGF7</accession>
<keyword evidence="5" id="KW-0067">ATP-binding</keyword>
<keyword evidence="9" id="KW-1185">Reference proteome</keyword>
<dbReference type="PANTHER" id="PTHR46566">
    <property type="entry name" value="1-PHOSPHOFRUCTOKINASE-RELATED"/>
    <property type="match status" value="1"/>
</dbReference>
<dbReference type="InterPro" id="IPR029056">
    <property type="entry name" value="Ribokinase-like"/>
</dbReference>
<proteinExistence type="inferred from homology"/>
<comment type="similarity">
    <text evidence="1 6">Belongs to the carbohydrate kinase PfkB family.</text>
</comment>
<dbReference type="PIRSF" id="PIRSF000535">
    <property type="entry name" value="1PFK/6PFK/LacC"/>
    <property type="match status" value="1"/>
</dbReference>
<dbReference type="AlphaFoldDB" id="A0A1G9DGF7"/>
<dbReference type="GO" id="GO:0005829">
    <property type="term" value="C:cytosol"/>
    <property type="evidence" value="ECO:0007669"/>
    <property type="project" value="TreeGrafter"/>
</dbReference>
<evidence type="ECO:0000313" key="9">
    <source>
        <dbReference type="Proteomes" id="UP000199555"/>
    </source>
</evidence>
<evidence type="ECO:0000259" key="7">
    <source>
        <dbReference type="Pfam" id="PF00294"/>
    </source>
</evidence>
<dbReference type="SUPFAM" id="SSF53613">
    <property type="entry name" value="Ribokinase-like"/>
    <property type="match status" value="1"/>
</dbReference>
<dbReference type="Gene3D" id="3.40.1190.20">
    <property type="match status" value="1"/>
</dbReference>
<dbReference type="InterPro" id="IPR002173">
    <property type="entry name" value="Carboh/pur_kinase_PfkB_CS"/>
</dbReference>
<name>A0A1G9DGF7_9RHOB</name>
<dbReference type="GO" id="GO:0003872">
    <property type="term" value="F:6-phosphofructokinase activity"/>
    <property type="evidence" value="ECO:0007669"/>
    <property type="project" value="TreeGrafter"/>
</dbReference>
<reference evidence="9" key="1">
    <citation type="submission" date="2016-10" db="EMBL/GenBank/DDBJ databases">
        <authorList>
            <person name="Varghese N."/>
            <person name="Submissions S."/>
        </authorList>
    </citation>
    <scope>NUCLEOTIDE SEQUENCE [LARGE SCALE GENOMIC DNA]</scope>
    <source>
        <strain evidence="9">CGMCC 1.7655</strain>
    </source>
</reference>
<dbReference type="Pfam" id="PF00294">
    <property type="entry name" value="PfkB"/>
    <property type="match status" value="1"/>
</dbReference>
<evidence type="ECO:0000256" key="6">
    <source>
        <dbReference type="PIRNR" id="PIRNR000535"/>
    </source>
</evidence>
<evidence type="ECO:0000256" key="2">
    <source>
        <dbReference type="ARBA" id="ARBA00022679"/>
    </source>
</evidence>
<dbReference type="InterPro" id="IPR017583">
    <property type="entry name" value="Tagatose/fructose_Pkinase"/>
</dbReference>
<dbReference type="PANTHER" id="PTHR46566:SF2">
    <property type="entry name" value="ATP-DEPENDENT 6-PHOSPHOFRUCTOKINASE ISOZYME 2"/>
    <property type="match status" value="1"/>
</dbReference>
<dbReference type="PROSITE" id="PS00583">
    <property type="entry name" value="PFKB_KINASES_1"/>
    <property type="match status" value="1"/>
</dbReference>
<organism evidence="8 9">
    <name type="scientific">Paracoccus chinensis</name>
    <dbReference type="NCBI Taxonomy" id="525640"/>
    <lineage>
        <taxon>Bacteria</taxon>
        <taxon>Pseudomonadati</taxon>
        <taxon>Pseudomonadota</taxon>
        <taxon>Alphaproteobacteria</taxon>
        <taxon>Rhodobacterales</taxon>
        <taxon>Paracoccaceae</taxon>
        <taxon>Paracoccus</taxon>
    </lineage>
</organism>
<dbReference type="GO" id="GO:0005524">
    <property type="term" value="F:ATP binding"/>
    <property type="evidence" value="ECO:0007669"/>
    <property type="project" value="UniProtKB-KW"/>
</dbReference>
<keyword evidence="3" id="KW-0547">Nucleotide-binding</keyword>
<dbReference type="InterPro" id="IPR011611">
    <property type="entry name" value="PfkB_dom"/>
</dbReference>
<dbReference type="Proteomes" id="UP000199555">
    <property type="component" value="Unassembled WGS sequence"/>
</dbReference>
<dbReference type="NCBIfam" id="TIGR03168">
    <property type="entry name" value="1-PFK"/>
    <property type="match status" value="1"/>
</dbReference>
<evidence type="ECO:0000256" key="4">
    <source>
        <dbReference type="ARBA" id="ARBA00022777"/>
    </source>
</evidence>
<feature type="domain" description="Carbohydrate kinase PfkB" evidence="7">
    <location>
        <begin position="30"/>
        <end position="307"/>
    </location>
</feature>
<protein>
    <recommendedName>
        <fullName evidence="6">Phosphofructokinase</fullName>
    </recommendedName>
</protein>
<keyword evidence="2 6" id="KW-0808">Transferase</keyword>
<keyword evidence="4 8" id="KW-0418">Kinase</keyword>
<evidence type="ECO:0000256" key="1">
    <source>
        <dbReference type="ARBA" id="ARBA00010688"/>
    </source>
</evidence>
<evidence type="ECO:0000256" key="3">
    <source>
        <dbReference type="ARBA" id="ARBA00022741"/>
    </source>
</evidence>
<evidence type="ECO:0000256" key="5">
    <source>
        <dbReference type="ARBA" id="ARBA00022840"/>
    </source>
</evidence>
<gene>
    <name evidence="8" type="ORF">SAMN04487971_10255</name>
</gene>
<dbReference type="CDD" id="cd01164">
    <property type="entry name" value="FruK_PfkB_like"/>
    <property type="match status" value="1"/>
</dbReference>
<evidence type="ECO:0000313" key="8">
    <source>
        <dbReference type="EMBL" id="SDK62942.1"/>
    </source>
</evidence>
<sequence length="322" mass="32727">MILAPQPQAPVLTVTLNPALDISTSTDEVVPDLKLRCEAPDIDPGGGGINVSRAIANMGGRSRALVALGGATGSRLCDLLHETGLPVLRLNAPGETRQSLSVIDRSNGAQFRFVLPGPEWRPSDVRGALDAIVGAAPQGGILVISGSNPPGVPPDFAVSLARRMAGRDTRMFVDTSGAALAAVAAARNAPIAVLRMDDAEAEGLAGCPLPTRKDTADFASGLVQAGAAQSVIVARGADGNIVACPEGRWHAEAPPVPVISKVGAGDSFVAGYTLAVARGMAVADALALAAAAAAAACMTPATDLCRPEDVARLYEERVVTPI</sequence>
<dbReference type="STRING" id="525640.SAMN04487971_10255"/>